<name>A0ABQ7C0A7_BRACR</name>
<accession>A0ABQ7C0A7</accession>
<gene>
    <name evidence="2" type="ORF">DY000_02005736</name>
</gene>
<evidence type="ECO:0000313" key="3">
    <source>
        <dbReference type="Proteomes" id="UP000266723"/>
    </source>
</evidence>
<comment type="caution">
    <text evidence="2">The sequence shown here is derived from an EMBL/GenBank/DDBJ whole genome shotgun (WGS) entry which is preliminary data.</text>
</comment>
<reference evidence="2 3" key="1">
    <citation type="journal article" date="2020" name="BMC Genomics">
        <title>Intraspecific diversification of the crop wild relative Brassica cretica Lam. using demographic model selection.</title>
        <authorList>
            <person name="Kioukis A."/>
            <person name="Michalopoulou V.A."/>
            <person name="Briers L."/>
            <person name="Pirintsos S."/>
            <person name="Studholme D.J."/>
            <person name="Pavlidis P."/>
            <person name="Sarris P.F."/>
        </authorList>
    </citation>
    <scope>NUCLEOTIDE SEQUENCE [LARGE SCALE GENOMIC DNA]</scope>
    <source>
        <strain evidence="3">cv. PFS-1207/04</strain>
    </source>
</reference>
<dbReference type="Proteomes" id="UP000266723">
    <property type="component" value="Unassembled WGS sequence"/>
</dbReference>
<evidence type="ECO:0000313" key="2">
    <source>
        <dbReference type="EMBL" id="KAF3544977.1"/>
    </source>
</evidence>
<sequence length="187" mass="19553">MILTERIFEEEDWLDDGNDFGDADGNDFGEEVTDFMEEDDLLGEELQDEGDKRSSIEISGFVKPISATVGTIGDETKSGEIASLAVDSKNGRPAKVTISPASRDSVPSTKKKNGGRSPSTIGVSLRQRNLMAGIASPKAFAAGHGLCGTKAGQLGPSLSGDQKKACGPATQKTNNSKVATGRPPKAP</sequence>
<proteinExistence type="predicted"/>
<organism evidence="2 3">
    <name type="scientific">Brassica cretica</name>
    <name type="common">Mustard</name>
    <dbReference type="NCBI Taxonomy" id="69181"/>
    <lineage>
        <taxon>Eukaryota</taxon>
        <taxon>Viridiplantae</taxon>
        <taxon>Streptophyta</taxon>
        <taxon>Embryophyta</taxon>
        <taxon>Tracheophyta</taxon>
        <taxon>Spermatophyta</taxon>
        <taxon>Magnoliopsida</taxon>
        <taxon>eudicotyledons</taxon>
        <taxon>Gunneridae</taxon>
        <taxon>Pentapetalae</taxon>
        <taxon>rosids</taxon>
        <taxon>malvids</taxon>
        <taxon>Brassicales</taxon>
        <taxon>Brassicaceae</taxon>
        <taxon>Brassiceae</taxon>
        <taxon>Brassica</taxon>
    </lineage>
</organism>
<protein>
    <submittedName>
        <fullName evidence="2">Uncharacterized protein</fullName>
    </submittedName>
</protein>
<dbReference type="EMBL" id="QGKV02000832">
    <property type="protein sequence ID" value="KAF3544977.1"/>
    <property type="molecule type" value="Genomic_DNA"/>
</dbReference>
<keyword evidence="3" id="KW-1185">Reference proteome</keyword>
<feature type="region of interest" description="Disordered" evidence="1">
    <location>
        <begin position="145"/>
        <end position="187"/>
    </location>
</feature>
<feature type="compositionally biased region" description="Polar residues" evidence="1">
    <location>
        <begin position="99"/>
        <end position="108"/>
    </location>
</feature>
<feature type="region of interest" description="Disordered" evidence="1">
    <location>
        <begin position="83"/>
        <end position="124"/>
    </location>
</feature>
<evidence type="ECO:0000256" key="1">
    <source>
        <dbReference type="SAM" id="MobiDB-lite"/>
    </source>
</evidence>